<evidence type="ECO:0000259" key="1">
    <source>
        <dbReference type="Pfam" id="PF01261"/>
    </source>
</evidence>
<dbReference type="SUPFAM" id="SSF51658">
    <property type="entry name" value="Xylose isomerase-like"/>
    <property type="match status" value="1"/>
</dbReference>
<dbReference type="Pfam" id="PF01261">
    <property type="entry name" value="AP_endonuc_2"/>
    <property type="match status" value="1"/>
</dbReference>
<evidence type="ECO:0000313" key="2">
    <source>
        <dbReference type="EMBL" id="MBF9232447.1"/>
    </source>
</evidence>
<evidence type="ECO:0000313" key="3">
    <source>
        <dbReference type="Proteomes" id="UP000599312"/>
    </source>
</evidence>
<name>A0A931FNL5_9HYPH</name>
<dbReference type="Gene3D" id="3.20.20.150">
    <property type="entry name" value="Divalent-metal-dependent TIM barrel enzymes"/>
    <property type="match status" value="1"/>
</dbReference>
<dbReference type="Proteomes" id="UP000599312">
    <property type="component" value="Unassembled WGS sequence"/>
</dbReference>
<proteinExistence type="predicted"/>
<organism evidence="2 3">
    <name type="scientific">Microvirga alba</name>
    <dbReference type="NCBI Taxonomy" id="2791025"/>
    <lineage>
        <taxon>Bacteria</taxon>
        <taxon>Pseudomonadati</taxon>
        <taxon>Pseudomonadota</taxon>
        <taxon>Alphaproteobacteria</taxon>
        <taxon>Hyphomicrobiales</taxon>
        <taxon>Methylobacteriaceae</taxon>
        <taxon>Microvirga</taxon>
    </lineage>
</organism>
<protein>
    <submittedName>
        <fullName evidence="2">TIM barrel protein</fullName>
    </submittedName>
</protein>
<reference evidence="2" key="1">
    <citation type="submission" date="2020-11" db="EMBL/GenBank/DDBJ databases">
        <authorList>
            <person name="Kim M.K."/>
        </authorList>
    </citation>
    <scope>NUCLEOTIDE SEQUENCE</scope>
    <source>
        <strain evidence="2">BT350</strain>
    </source>
</reference>
<dbReference type="AlphaFoldDB" id="A0A931FNL5"/>
<comment type="caution">
    <text evidence="2">The sequence shown here is derived from an EMBL/GenBank/DDBJ whole genome shotgun (WGS) entry which is preliminary data.</text>
</comment>
<dbReference type="RefSeq" id="WP_196270402.1">
    <property type="nucleotide sequence ID" value="NZ_JADQDO010000001.1"/>
</dbReference>
<gene>
    <name evidence="2" type="ORF">I2H38_03530</name>
</gene>
<keyword evidence="3" id="KW-1185">Reference proteome</keyword>
<sequence>MTSFSPGLCSVTFRHLKAASIIGAARKAHLTAIEWGGDIHVPPRQVETARSVGAWTRAAGLLPASYGSYVDPPSSDMANFESALGTATALGAINIRIWPGTRGRPSSEYSVQERSRTAASINAMAQEAARHGVSISLEHHPNSLTDDTDSAARLMDEIAHRNVYLCWQPRPGLPLRDALVEIGRLGTSISHIHVFAWDESRVRFPLADQEDYWCELLQAMPPSCFPGPRYAFLEFVAHDDLSRFEEDAATLSRLLAEQTMTTRKTRDGNVR</sequence>
<dbReference type="InterPro" id="IPR013022">
    <property type="entry name" value="Xyl_isomerase-like_TIM-brl"/>
</dbReference>
<feature type="domain" description="Xylose isomerase-like TIM barrel" evidence="1">
    <location>
        <begin position="24"/>
        <end position="194"/>
    </location>
</feature>
<dbReference type="InterPro" id="IPR050312">
    <property type="entry name" value="IolE/XylAMocC-like"/>
</dbReference>
<dbReference type="PANTHER" id="PTHR12110:SF41">
    <property type="entry name" value="INOSOSE DEHYDRATASE"/>
    <property type="match status" value="1"/>
</dbReference>
<accession>A0A931FNL5</accession>
<dbReference type="EMBL" id="JADQDO010000001">
    <property type="protein sequence ID" value="MBF9232447.1"/>
    <property type="molecule type" value="Genomic_DNA"/>
</dbReference>
<dbReference type="InterPro" id="IPR036237">
    <property type="entry name" value="Xyl_isomerase-like_sf"/>
</dbReference>
<dbReference type="PANTHER" id="PTHR12110">
    <property type="entry name" value="HYDROXYPYRUVATE ISOMERASE"/>
    <property type="match status" value="1"/>
</dbReference>